<comment type="caution">
    <text evidence="1">The sequence shown here is derived from an EMBL/GenBank/DDBJ whole genome shotgun (WGS) entry which is preliminary data.</text>
</comment>
<gene>
    <name evidence="1" type="ORF">BN988_03671</name>
</gene>
<accession>W9BFH4</accession>
<reference evidence="1" key="1">
    <citation type="submission" date="2014-03" db="EMBL/GenBank/DDBJ databases">
        <title>Draft genome sequencing of Oceanobacillus picturae strain S1 isolated from human gut.</title>
        <authorList>
            <person name="Croce O."/>
            <person name="Lagier J.C."/>
            <person name="Raoult D."/>
        </authorList>
    </citation>
    <scope>NUCLEOTIDE SEQUENCE [LARGE SCALE GENOMIC DNA]</scope>
    <source>
        <strain evidence="1">S1</strain>
    </source>
</reference>
<dbReference type="Proteomes" id="UP000028863">
    <property type="component" value="Unassembled WGS sequence"/>
</dbReference>
<organism evidence="1 2">
    <name type="scientific">Oceanobacillus picturae</name>
    <dbReference type="NCBI Taxonomy" id="171693"/>
    <lineage>
        <taxon>Bacteria</taxon>
        <taxon>Bacillati</taxon>
        <taxon>Bacillota</taxon>
        <taxon>Bacilli</taxon>
        <taxon>Bacillales</taxon>
        <taxon>Bacillaceae</taxon>
        <taxon>Oceanobacillus</taxon>
    </lineage>
</organism>
<proteinExistence type="predicted"/>
<keyword evidence="2" id="KW-1185">Reference proteome</keyword>
<dbReference type="EMBL" id="CCAX010000004">
    <property type="protein sequence ID" value="CDO05090.1"/>
    <property type="molecule type" value="Genomic_DNA"/>
</dbReference>
<evidence type="ECO:0000313" key="1">
    <source>
        <dbReference type="EMBL" id="CDO05090.1"/>
    </source>
</evidence>
<evidence type="ECO:0000313" key="2">
    <source>
        <dbReference type="Proteomes" id="UP000028863"/>
    </source>
</evidence>
<dbReference type="STRING" id="171693.BN988_03671"/>
<name>W9BFH4_9BACI</name>
<dbReference type="AlphaFoldDB" id="W9BFH4"/>
<protein>
    <submittedName>
        <fullName evidence="1">Uncharacterized protein</fullName>
    </submittedName>
</protein>
<sequence length="57" mass="6154">MLRNHDTPASFSTWGIMVFQDTAAGPEDPGHADVATGRGVLSRPSLIRVLFAFVRLA</sequence>
<reference evidence="1" key="2">
    <citation type="submission" date="2014-03" db="EMBL/GenBank/DDBJ databases">
        <authorList>
            <person name="Urmite Genomes"/>
        </authorList>
    </citation>
    <scope>NUCLEOTIDE SEQUENCE</scope>
    <source>
        <strain evidence="1">S1</strain>
    </source>
</reference>